<dbReference type="PANTHER" id="PTHR48090:SF10">
    <property type="entry name" value="GLUCOSYL-3-PHOSPHOGLYCERATE SYNTHASE"/>
    <property type="match status" value="1"/>
</dbReference>
<dbReference type="Proteomes" id="UP000008550">
    <property type="component" value="Chromosome"/>
</dbReference>
<accession>B0THP1</accession>
<keyword evidence="4" id="KW-0808">Transferase</keyword>
<comment type="cofactor">
    <cofactor evidence="1">
        <name>Mg(2+)</name>
        <dbReference type="ChEBI" id="CHEBI:18420"/>
    </cofactor>
</comment>
<evidence type="ECO:0000313" key="11">
    <source>
        <dbReference type="EMBL" id="ABZ84824.1"/>
    </source>
</evidence>
<dbReference type="EC" id="2.4.1.266" evidence="6"/>
<dbReference type="PANTHER" id="PTHR48090">
    <property type="entry name" value="UNDECAPRENYL-PHOSPHATE 4-DEOXY-4-FORMAMIDO-L-ARABINOSE TRANSFERASE-RELATED"/>
    <property type="match status" value="1"/>
</dbReference>
<dbReference type="InterPro" id="IPR050256">
    <property type="entry name" value="Glycosyltransferase_2"/>
</dbReference>
<name>B0THP1_HELMI</name>
<evidence type="ECO:0000313" key="12">
    <source>
        <dbReference type="Proteomes" id="UP000008550"/>
    </source>
</evidence>
<dbReference type="eggNOG" id="COG0463">
    <property type="taxonomic scope" value="Bacteria"/>
</dbReference>
<dbReference type="Gene3D" id="3.90.550.10">
    <property type="entry name" value="Spore Coat Polysaccharide Biosynthesis Protein SpsA, Chain A"/>
    <property type="match status" value="1"/>
</dbReference>
<keyword evidence="12" id="KW-1185">Reference proteome</keyword>
<dbReference type="RefSeq" id="WP_012283323.1">
    <property type="nucleotide sequence ID" value="NC_010337.2"/>
</dbReference>
<dbReference type="STRING" id="498761.HM1_2268"/>
<evidence type="ECO:0000256" key="8">
    <source>
        <dbReference type="ARBA" id="ARBA00048689"/>
    </source>
</evidence>
<keyword evidence="5" id="KW-0460">Magnesium</keyword>
<dbReference type="EMBL" id="CP000930">
    <property type="protein sequence ID" value="ABZ84824.1"/>
    <property type="molecule type" value="Genomic_DNA"/>
</dbReference>
<feature type="domain" description="Glycosyltransferase 2-like" evidence="10">
    <location>
        <begin position="24"/>
        <end position="145"/>
    </location>
</feature>
<comment type="catalytic activity">
    <reaction evidence="9">
        <text>an NDP-alpha-D-glucose + (2R)-3-phosphoglycerate = (2R)-2-O-(alpha-D-glucopyranosyl)-3-phospho-glycerate + a ribonucleoside 5'-diphosphate + H(+)</text>
        <dbReference type="Rhea" id="RHEA:47244"/>
        <dbReference type="ChEBI" id="CHEBI:15378"/>
        <dbReference type="ChEBI" id="CHEBI:57930"/>
        <dbReference type="ChEBI" id="CHEBI:58272"/>
        <dbReference type="ChEBI" id="CHEBI:62600"/>
        <dbReference type="ChEBI" id="CHEBI:76533"/>
        <dbReference type="EC" id="2.4.1.266"/>
    </reaction>
    <physiologicalReaction direction="left-to-right" evidence="9">
        <dbReference type="Rhea" id="RHEA:47245"/>
    </physiologicalReaction>
</comment>
<proteinExistence type="inferred from homology"/>
<evidence type="ECO:0000256" key="6">
    <source>
        <dbReference type="ARBA" id="ARBA00039022"/>
    </source>
</evidence>
<dbReference type="KEGG" id="hmo:HM1_2268"/>
<evidence type="ECO:0000256" key="4">
    <source>
        <dbReference type="ARBA" id="ARBA00022679"/>
    </source>
</evidence>
<evidence type="ECO:0000256" key="2">
    <source>
        <dbReference type="ARBA" id="ARBA00006739"/>
    </source>
</evidence>
<reference evidence="11 12" key="1">
    <citation type="journal article" date="2008" name="J. Bacteriol.">
        <title>The genome of Heliobacterium modesticaldum, a phototrophic representative of the Firmicutes containing the simplest photosynthetic apparatus.</title>
        <authorList>
            <person name="Sattley W.M."/>
            <person name="Madigan M.T."/>
            <person name="Swingley W.D."/>
            <person name="Cheung P.C."/>
            <person name="Clocksin K.M."/>
            <person name="Conrad A.L."/>
            <person name="Dejesa L.C."/>
            <person name="Honchak B.M."/>
            <person name="Jung D.O."/>
            <person name="Karbach L.E."/>
            <person name="Kurdoglu A."/>
            <person name="Lahiri S."/>
            <person name="Mastrian S.D."/>
            <person name="Page L.E."/>
            <person name="Taylor H.L."/>
            <person name="Wang Z.T."/>
            <person name="Raymond J."/>
            <person name="Chen M."/>
            <person name="Blankenship R.E."/>
            <person name="Touchman J.W."/>
        </authorList>
    </citation>
    <scope>NUCLEOTIDE SEQUENCE [LARGE SCALE GENOMIC DNA]</scope>
    <source>
        <strain evidence="12">ATCC 51547 / Ice1</strain>
    </source>
</reference>
<evidence type="ECO:0000256" key="3">
    <source>
        <dbReference type="ARBA" id="ARBA00022676"/>
    </source>
</evidence>
<evidence type="ECO:0000256" key="5">
    <source>
        <dbReference type="ARBA" id="ARBA00022842"/>
    </source>
</evidence>
<dbReference type="SUPFAM" id="SSF53448">
    <property type="entry name" value="Nucleotide-diphospho-sugar transferases"/>
    <property type="match status" value="1"/>
</dbReference>
<dbReference type="CAZy" id="GT2">
    <property type="family name" value="Glycosyltransferase Family 2"/>
</dbReference>
<sequence length="238" mass="26318">MKGGFQNTPLGPITDQEVKLLSLSVIIPAYNEERTVADVVRAALASPYRDDVIVVNDGSEDQTASQAQAAGARVLELPENSGKGAAMKAGALAAYHPVLLFLDADLIGLRPEHIVHLARPVLENKADMAVGIFEQGRSATDLAQMVAPYLSGQRAIKKEILLDVYALADTRYGVEVAITRHFRDRPHLRSQVVFLFGLTHRMKEEKLGLVEGFKARMKMYWEVGSVILERERRTDRRG</sequence>
<evidence type="ECO:0000256" key="7">
    <source>
        <dbReference type="ARBA" id="ARBA00040894"/>
    </source>
</evidence>
<dbReference type="Pfam" id="PF00535">
    <property type="entry name" value="Glycos_transf_2"/>
    <property type="match status" value="1"/>
</dbReference>
<keyword evidence="3" id="KW-0328">Glycosyltransferase</keyword>
<gene>
    <name evidence="11" type="ORF">HM1_2268</name>
</gene>
<dbReference type="GO" id="GO:0016757">
    <property type="term" value="F:glycosyltransferase activity"/>
    <property type="evidence" value="ECO:0007669"/>
    <property type="project" value="UniProtKB-KW"/>
</dbReference>
<dbReference type="InterPro" id="IPR029044">
    <property type="entry name" value="Nucleotide-diphossugar_trans"/>
</dbReference>
<comment type="similarity">
    <text evidence="2">Belongs to the glycosyltransferase 2 family.</text>
</comment>
<dbReference type="InterPro" id="IPR001173">
    <property type="entry name" value="Glyco_trans_2-like"/>
</dbReference>
<protein>
    <recommendedName>
        <fullName evidence="7">Glucosyl-3-phosphoglycerate synthase</fullName>
        <ecNumber evidence="6">2.4.1.266</ecNumber>
    </recommendedName>
</protein>
<dbReference type="HOGENOM" id="CLU_033536_6_1_9"/>
<evidence type="ECO:0000259" key="10">
    <source>
        <dbReference type="Pfam" id="PF00535"/>
    </source>
</evidence>
<dbReference type="AlphaFoldDB" id="B0THP1"/>
<comment type="catalytic activity">
    <reaction evidence="8">
        <text>(2R)-3-phosphoglycerate + UDP-alpha-D-glucose = (2R)-2-O-(alpha-D-glucopyranosyl)-3-phospho-glycerate + UDP + H(+)</text>
        <dbReference type="Rhea" id="RHEA:31319"/>
        <dbReference type="ChEBI" id="CHEBI:15378"/>
        <dbReference type="ChEBI" id="CHEBI:58223"/>
        <dbReference type="ChEBI" id="CHEBI:58272"/>
        <dbReference type="ChEBI" id="CHEBI:58885"/>
        <dbReference type="ChEBI" id="CHEBI:62600"/>
        <dbReference type="EC" id="2.4.1.266"/>
    </reaction>
    <physiologicalReaction direction="left-to-right" evidence="8">
        <dbReference type="Rhea" id="RHEA:31320"/>
    </physiologicalReaction>
</comment>
<evidence type="ECO:0000256" key="1">
    <source>
        <dbReference type="ARBA" id="ARBA00001946"/>
    </source>
</evidence>
<evidence type="ECO:0000256" key="9">
    <source>
        <dbReference type="ARBA" id="ARBA00048997"/>
    </source>
</evidence>
<organism evidence="11 12">
    <name type="scientific">Heliobacterium modesticaldum (strain ATCC 51547 / Ice1)</name>
    <dbReference type="NCBI Taxonomy" id="498761"/>
    <lineage>
        <taxon>Bacteria</taxon>
        <taxon>Bacillati</taxon>
        <taxon>Bacillota</taxon>
        <taxon>Clostridia</taxon>
        <taxon>Eubacteriales</taxon>
        <taxon>Heliobacteriaceae</taxon>
        <taxon>Heliomicrobium</taxon>
    </lineage>
</organism>